<keyword evidence="1" id="KW-0732">Signal</keyword>
<dbReference type="EMBL" id="PUIV01000015">
    <property type="protein sequence ID" value="PWB93806.1"/>
    <property type="molecule type" value="Genomic_DNA"/>
</dbReference>
<evidence type="ECO:0000313" key="3">
    <source>
        <dbReference type="EMBL" id="TRL29021.1"/>
    </source>
</evidence>
<organism evidence="2 4">
    <name type="scientific">Methylosinus sporium</name>
    <dbReference type="NCBI Taxonomy" id="428"/>
    <lineage>
        <taxon>Bacteria</taxon>
        <taxon>Pseudomonadati</taxon>
        <taxon>Pseudomonadota</taxon>
        <taxon>Alphaproteobacteria</taxon>
        <taxon>Hyphomicrobiales</taxon>
        <taxon>Methylocystaceae</taxon>
        <taxon>Methylosinus</taxon>
    </lineage>
</organism>
<reference evidence="2" key="2">
    <citation type="submission" date="2018-02" db="EMBL/GenBank/DDBJ databases">
        <authorList>
            <person name="Cohen D.B."/>
            <person name="Kent A.D."/>
        </authorList>
    </citation>
    <scope>NUCLEOTIDE SEQUENCE</scope>
    <source>
        <strain evidence="2">DSM 17706</strain>
    </source>
</reference>
<dbReference type="AlphaFoldDB" id="A0A2U1SQB9"/>
<gene>
    <name evidence="2" type="ORF">C5689_11040</name>
    <name evidence="3" type="ORF">FM996_17725</name>
</gene>
<sequence length="141" mass="15089">MKARLYALAALALLLAPHALASEIHLDCGRTGRTVAIDIDTGRRFVQLIWEDGVAEEYRDGDSYVSGASGSSDTQKVTYAVSVDKDAVSFGQDRICVAASGKCRDQHIRNLLDTAAGTLKYDDGGVIAVMKCALAPPGRRF</sequence>
<evidence type="ECO:0000313" key="5">
    <source>
        <dbReference type="Proteomes" id="UP000316781"/>
    </source>
</evidence>
<keyword evidence="4" id="KW-1185">Reference proteome</keyword>
<dbReference type="EMBL" id="VJMF01000076">
    <property type="protein sequence ID" value="TRL29021.1"/>
    <property type="molecule type" value="Genomic_DNA"/>
</dbReference>
<evidence type="ECO:0000313" key="4">
    <source>
        <dbReference type="Proteomes" id="UP000245137"/>
    </source>
</evidence>
<accession>A0A2U1SQB9</accession>
<name>A0A2U1SQB9_METSR</name>
<comment type="caution">
    <text evidence="2">The sequence shown here is derived from an EMBL/GenBank/DDBJ whole genome shotgun (WGS) entry which is preliminary data.</text>
</comment>
<proteinExistence type="predicted"/>
<evidence type="ECO:0000313" key="2">
    <source>
        <dbReference type="EMBL" id="PWB93806.1"/>
    </source>
</evidence>
<protein>
    <submittedName>
        <fullName evidence="2">Uncharacterized protein</fullName>
    </submittedName>
</protein>
<dbReference type="Proteomes" id="UP000245137">
    <property type="component" value="Unassembled WGS sequence"/>
</dbReference>
<dbReference type="RefSeq" id="WP_108917329.1">
    <property type="nucleotide sequence ID" value="NZ_BGJY01000001.1"/>
</dbReference>
<reference evidence="2 4" key="1">
    <citation type="journal article" date="2018" name="Appl. Microbiol. Biotechnol.">
        <title>Co-cultivation of the strictly anaerobic methanogen Methanosarcina barkeri with aerobic methanotrophs in an oxygen-limited membrane bioreactor.</title>
        <authorList>
            <person name="In 't Zandt M.H."/>
            <person name="van den Bosch T.J.M."/>
            <person name="Rijkers R."/>
            <person name="van Kessel M.A.H.J."/>
            <person name="Jetten M.S.M."/>
            <person name="Welte C.U."/>
        </authorList>
    </citation>
    <scope>NUCLEOTIDE SEQUENCE [LARGE SCALE GENOMIC DNA]</scope>
    <source>
        <strain evidence="2 4">DSM 17706</strain>
    </source>
</reference>
<feature type="chain" id="PRO_5036052176" evidence="1">
    <location>
        <begin position="22"/>
        <end position="141"/>
    </location>
</feature>
<feature type="signal peptide" evidence="1">
    <location>
        <begin position="1"/>
        <end position="21"/>
    </location>
</feature>
<evidence type="ECO:0000256" key="1">
    <source>
        <dbReference type="SAM" id="SignalP"/>
    </source>
</evidence>
<reference evidence="3 5" key="3">
    <citation type="submission" date="2019-07" db="EMBL/GenBank/DDBJ databases">
        <title>Ln-dependent methylotrophs.</title>
        <authorList>
            <person name="Tani A."/>
        </authorList>
    </citation>
    <scope>NUCLEOTIDE SEQUENCE [LARGE SCALE GENOMIC DNA]</scope>
    <source>
        <strain evidence="3 5">SM89A</strain>
    </source>
</reference>
<dbReference type="Proteomes" id="UP000316781">
    <property type="component" value="Unassembled WGS sequence"/>
</dbReference>
<dbReference type="OrthoDB" id="8448405at2"/>